<evidence type="ECO:0000256" key="5">
    <source>
        <dbReference type="ARBA" id="ARBA00038229"/>
    </source>
</evidence>
<dbReference type="FunFam" id="2.130.10.10:FF:000157">
    <property type="entry name" value="WD repeat domain 3"/>
    <property type="match status" value="1"/>
</dbReference>
<proteinExistence type="inferred from homology"/>
<dbReference type="Pfam" id="PF25172">
    <property type="entry name" value="Beta-prop_WDR3_2nd"/>
    <property type="match status" value="1"/>
</dbReference>
<dbReference type="PROSITE" id="PS50294">
    <property type="entry name" value="WD_REPEATS_REGION"/>
    <property type="match status" value="7"/>
</dbReference>
<evidence type="ECO:0000256" key="3">
    <source>
        <dbReference type="ARBA" id="ARBA00022737"/>
    </source>
</evidence>
<evidence type="ECO:0000256" key="1">
    <source>
        <dbReference type="ARBA" id="ARBA00004604"/>
    </source>
</evidence>
<feature type="repeat" description="WD" evidence="6">
    <location>
        <begin position="416"/>
        <end position="456"/>
    </location>
</feature>
<keyword evidence="2 6" id="KW-0853">WD repeat</keyword>
<dbReference type="PROSITE" id="PS50082">
    <property type="entry name" value="WD_REPEATS_2"/>
    <property type="match status" value="7"/>
</dbReference>
<reference evidence="8 9" key="1">
    <citation type="journal article" date="2012" name="Eukaryot. Cell">
        <title>Draft genome sequence of CBS 2479, the standard type strain of Trichosporon asahii.</title>
        <authorList>
            <person name="Yang R.Y."/>
            <person name="Li H.T."/>
            <person name="Zhu H."/>
            <person name="Zhou G.P."/>
            <person name="Wang M."/>
            <person name="Wang L."/>
        </authorList>
    </citation>
    <scope>NUCLEOTIDE SEQUENCE [LARGE SCALE GENOMIC DNA]</scope>
    <source>
        <strain evidence="9">ATCC 90039 / CBS 2479 / JCM 2466 / KCTC 7840 / NCYC 2677 / UAMH 7654</strain>
    </source>
</reference>
<evidence type="ECO:0000313" key="9">
    <source>
        <dbReference type="Proteomes" id="UP000002748"/>
    </source>
</evidence>
<dbReference type="KEGG" id="tasa:A1Q1_04796"/>
<evidence type="ECO:0000256" key="2">
    <source>
        <dbReference type="ARBA" id="ARBA00022574"/>
    </source>
</evidence>
<keyword evidence="3" id="KW-0677">Repeat</keyword>
<dbReference type="GeneID" id="25988308"/>
<dbReference type="FunFam" id="2.130.10.10:FF:000178">
    <property type="entry name" value="WD repeat domain 3"/>
    <property type="match status" value="1"/>
</dbReference>
<feature type="repeat" description="WD" evidence="6">
    <location>
        <begin position="157"/>
        <end position="206"/>
    </location>
</feature>
<comment type="subcellular location">
    <subcellularLocation>
        <location evidence="1">Nucleus</location>
        <location evidence="1">Nucleolus</location>
    </subcellularLocation>
</comment>
<dbReference type="AlphaFoldDB" id="J6EQ77"/>
<dbReference type="InterPro" id="IPR036322">
    <property type="entry name" value="WD40_repeat_dom_sf"/>
</dbReference>
<feature type="repeat" description="WD" evidence="6">
    <location>
        <begin position="689"/>
        <end position="721"/>
    </location>
</feature>
<dbReference type="CDD" id="cd00200">
    <property type="entry name" value="WD40"/>
    <property type="match status" value="1"/>
</dbReference>
<organism evidence="8 9">
    <name type="scientific">Trichosporon asahii var. asahii (strain ATCC 90039 / CBS 2479 / JCM 2466 / KCTC 7840 / NBRC 103889/ NCYC 2677 / UAMH 7654)</name>
    <name type="common">Yeast</name>
    <dbReference type="NCBI Taxonomy" id="1186058"/>
    <lineage>
        <taxon>Eukaryota</taxon>
        <taxon>Fungi</taxon>
        <taxon>Dikarya</taxon>
        <taxon>Basidiomycota</taxon>
        <taxon>Agaricomycotina</taxon>
        <taxon>Tremellomycetes</taxon>
        <taxon>Trichosporonales</taxon>
        <taxon>Trichosporonaceae</taxon>
        <taxon>Trichosporon</taxon>
    </lineage>
</organism>
<comment type="similarity">
    <text evidence="5">Belongs to the WD repeat WDR3/UTP12 family.</text>
</comment>
<dbReference type="PROSITE" id="PS00678">
    <property type="entry name" value="WD_REPEATS_1"/>
    <property type="match status" value="3"/>
</dbReference>
<sequence>MLHASKPLAARSIQPRSHQAFGVVTSPTANSSYDGRYAFVPGWEDVLVWDVKRGEQVAMWHAVGVTSPVSYLAPAPPPSESSASWPATFAVAYNDGAIRLWSWAPGAEASEIVTFNGHKKGINTLSWDADGSRLASGGVEGEVVVWDRVAEVGLFRLKGHRGAITSITFLPHPTQSATTHPGYLLTTSKDTYLKLWDLSTQHCVQTVVVGRGEVTSAAVQEEGAEDGRYIVITGSGDGEVKAWSIGKEGLAEGLKENEDGELVLPVCSLPLPTSTHAVSQIVFHPSLPLIFAQTTDKTTAVLRLRSEEEVAAKRARRAKRNREKGKKKGVTEEEVEVNDLAPVAWEDRVTTWCVIRANAKVRSFALSPYDGGKTFGVLLQQSNNSLEAYAVPVPQGKSKLADGSAPEPTKVHSVELPGHRQDVRALAVSSDDQVLASAANGTLKVWNVRTTACLRTMECGYALCCTFLPGDRHVVVGTKAGELLLFDVAASTLLSRYEAHKGPVWSVAVRPDGRGLVSGSADKDVKFWDFEMREDGEGERVVSRLGVETVYKTKQLALVHTRTLKMTDDVLCVKYSPDGRFLAVSLLDSTVKIFFQDSLKFFLSLYGHKLPVLSMDISSDSKLIVTCSADKNVKIWGLDFGDCHRSLFAHDDSVMGVAFEKNSHYFWTVGKDRMLKYWDGDKFELIQKLAGHQGEVWALAVSQQGEWVATGSHDKSIRIWEKTDEPLFLEEERERELEDAHDAALADQMNRTDLDGDADGEDGVEAEGVQKQTAETLMAGERIMEALELADAERAAWKEYETEVAHHRESGNEAAAAGVPQPQGSAELKARGVTPEEHVYQTLSKIPAAQMEDALLVLPFRNVVSLLGYLDAWARADRDIILTARLLLFLVKTHHAQIVANRVMRTQLVDLRRSVRSALEGHRKRMGYNLAALRFLRNRWESEQTAGLLEEENMDEEAVRKRIEEGRAKRKRVNVA</sequence>
<dbReference type="InterPro" id="IPR007148">
    <property type="entry name" value="SSU_processome_Utp12"/>
</dbReference>
<dbReference type="PRINTS" id="PR00320">
    <property type="entry name" value="GPROTEINBRPT"/>
</dbReference>
<dbReference type="PANTHER" id="PTHR19853:SF0">
    <property type="entry name" value="WD REPEAT-CONTAINING PROTEIN 3"/>
    <property type="match status" value="1"/>
</dbReference>
<evidence type="ECO:0000256" key="4">
    <source>
        <dbReference type="ARBA" id="ARBA00023242"/>
    </source>
</evidence>
<name>J6EQ77_TRIAS</name>
<dbReference type="Proteomes" id="UP000002748">
    <property type="component" value="Unassembled WGS sequence"/>
</dbReference>
<gene>
    <name evidence="8" type="ORF">A1Q1_04796</name>
</gene>
<evidence type="ECO:0000259" key="7">
    <source>
        <dbReference type="Pfam" id="PF04003"/>
    </source>
</evidence>
<dbReference type="InterPro" id="IPR015943">
    <property type="entry name" value="WD40/YVTN_repeat-like_dom_sf"/>
</dbReference>
<dbReference type="SMART" id="SM00320">
    <property type="entry name" value="WD40"/>
    <property type="match status" value="12"/>
</dbReference>
<accession>J6EQ77</accession>
<dbReference type="VEuPathDB" id="FungiDB:A1Q1_04796"/>
<dbReference type="InterPro" id="IPR019775">
    <property type="entry name" value="WD40_repeat_CS"/>
</dbReference>
<feature type="domain" description="Small-subunit processome Utp12" evidence="7">
    <location>
        <begin position="835"/>
        <end position="937"/>
    </location>
</feature>
<dbReference type="Pfam" id="PF04003">
    <property type="entry name" value="Utp12"/>
    <property type="match status" value="1"/>
</dbReference>
<protein>
    <recommendedName>
        <fullName evidence="7">Small-subunit processome Utp12 domain-containing protein</fullName>
    </recommendedName>
</protein>
<dbReference type="HOGENOM" id="CLU_005318_0_1_1"/>
<feature type="repeat" description="WD" evidence="6">
    <location>
        <begin position="647"/>
        <end position="679"/>
    </location>
</feature>
<dbReference type="Gene3D" id="2.130.10.10">
    <property type="entry name" value="YVTN repeat-like/Quinoprotein amine dehydrogenase"/>
    <property type="match status" value="3"/>
</dbReference>
<dbReference type="InterPro" id="IPR001680">
    <property type="entry name" value="WD40_rpt"/>
</dbReference>
<comment type="caution">
    <text evidence="8">The sequence shown here is derived from an EMBL/GenBank/DDBJ whole genome shotgun (WGS) entry which is preliminary data.</text>
</comment>
<dbReference type="GO" id="GO:0030490">
    <property type="term" value="P:maturation of SSU-rRNA"/>
    <property type="evidence" value="ECO:0007669"/>
    <property type="project" value="TreeGrafter"/>
</dbReference>
<feature type="repeat" description="WD" evidence="6">
    <location>
        <begin position="497"/>
        <end position="531"/>
    </location>
</feature>
<feature type="repeat" description="WD" evidence="6">
    <location>
        <begin position="115"/>
        <end position="147"/>
    </location>
</feature>
<dbReference type="GO" id="GO:0030515">
    <property type="term" value="F:snoRNA binding"/>
    <property type="evidence" value="ECO:0007669"/>
    <property type="project" value="TreeGrafter"/>
</dbReference>
<dbReference type="GO" id="GO:0034388">
    <property type="term" value="C:Pwp2p-containing subcomplex of 90S preribosome"/>
    <property type="evidence" value="ECO:0007669"/>
    <property type="project" value="TreeGrafter"/>
</dbReference>
<keyword evidence="4" id="KW-0539">Nucleus</keyword>
<dbReference type="GO" id="GO:0032040">
    <property type="term" value="C:small-subunit processome"/>
    <property type="evidence" value="ECO:0007669"/>
    <property type="project" value="TreeGrafter"/>
</dbReference>
<dbReference type="SUPFAM" id="SSF50978">
    <property type="entry name" value="WD40 repeat-like"/>
    <property type="match status" value="2"/>
</dbReference>
<evidence type="ECO:0000313" key="8">
    <source>
        <dbReference type="EMBL" id="EJT46619.1"/>
    </source>
</evidence>
<feature type="repeat" description="WD" evidence="6">
    <location>
        <begin position="605"/>
        <end position="646"/>
    </location>
</feature>
<dbReference type="PANTHER" id="PTHR19853">
    <property type="entry name" value="WD REPEAT CONTAINING PROTEIN 3 WDR3"/>
    <property type="match status" value="1"/>
</dbReference>
<evidence type="ECO:0000256" key="6">
    <source>
        <dbReference type="PROSITE-ProRule" id="PRU00221"/>
    </source>
</evidence>
<dbReference type="EMBL" id="ALBS01000283">
    <property type="protein sequence ID" value="EJT46619.1"/>
    <property type="molecule type" value="Genomic_DNA"/>
</dbReference>
<dbReference type="RefSeq" id="XP_014178509.1">
    <property type="nucleotide sequence ID" value="XM_014323034.1"/>
</dbReference>
<dbReference type="InterPro" id="IPR020472">
    <property type="entry name" value="WD40_PAC1"/>
</dbReference>
<dbReference type="InterPro" id="IPR051570">
    <property type="entry name" value="TBC1_cilium_biogenesis"/>
</dbReference>
<dbReference type="Pfam" id="PF25173">
    <property type="entry name" value="Beta-prop_WDR3_1st"/>
    <property type="match status" value="1"/>
</dbReference>
<dbReference type="OrthoDB" id="407922at2759"/>